<dbReference type="STRING" id="407022.SAMN05661044_01607"/>
<dbReference type="InterPro" id="IPR029058">
    <property type="entry name" value="AB_hydrolase_fold"/>
</dbReference>
<accession>A0A1H7LA05</accession>
<dbReference type="Proteomes" id="UP000199421">
    <property type="component" value="Unassembled WGS sequence"/>
</dbReference>
<dbReference type="AlphaFoldDB" id="A0A1H7LA05"/>
<dbReference type="OrthoDB" id="9803578at2"/>
<evidence type="ECO:0000313" key="1">
    <source>
        <dbReference type="EMBL" id="SEK95853.1"/>
    </source>
</evidence>
<dbReference type="InterPro" id="IPR000801">
    <property type="entry name" value="Esterase-like"/>
</dbReference>
<dbReference type="GO" id="GO:0016747">
    <property type="term" value="F:acyltransferase activity, transferring groups other than amino-acyl groups"/>
    <property type="evidence" value="ECO:0007669"/>
    <property type="project" value="TreeGrafter"/>
</dbReference>
<dbReference type="Gene3D" id="3.40.50.1820">
    <property type="entry name" value="alpha/beta hydrolase"/>
    <property type="match status" value="1"/>
</dbReference>
<reference evidence="2" key="1">
    <citation type="submission" date="2016-10" db="EMBL/GenBank/DDBJ databases">
        <authorList>
            <person name="Varghese N."/>
            <person name="Submissions S."/>
        </authorList>
    </citation>
    <scope>NUCLEOTIDE SEQUENCE [LARGE SCALE GENOMIC DNA]</scope>
    <source>
        <strain evidence="2">DSM 18733</strain>
    </source>
</reference>
<dbReference type="Pfam" id="PF00756">
    <property type="entry name" value="Esterase"/>
    <property type="match status" value="1"/>
</dbReference>
<dbReference type="GO" id="GO:0016787">
    <property type="term" value="F:hydrolase activity"/>
    <property type="evidence" value="ECO:0007669"/>
    <property type="project" value="UniProtKB-KW"/>
</dbReference>
<dbReference type="PANTHER" id="PTHR48098:SF1">
    <property type="entry name" value="DIACYLGLYCEROL ACYLTRANSFERASE_MYCOLYLTRANSFERASE AG85A"/>
    <property type="match status" value="1"/>
</dbReference>
<dbReference type="EMBL" id="FOAF01000001">
    <property type="protein sequence ID" value="SEK95853.1"/>
    <property type="molecule type" value="Genomic_DNA"/>
</dbReference>
<protein>
    <submittedName>
        <fullName evidence="1">S-formylglutathione hydrolase FrmB</fullName>
    </submittedName>
</protein>
<keyword evidence="2" id="KW-1185">Reference proteome</keyword>
<dbReference type="InterPro" id="IPR050583">
    <property type="entry name" value="Mycobacterial_A85_antigen"/>
</dbReference>
<dbReference type="PANTHER" id="PTHR48098">
    <property type="entry name" value="ENTEROCHELIN ESTERASE-RELATED"/>
    <property type="match status" value="1"/>
</dbReference>
<proteinExistence type="predicted"/>
<keyword evidence="1" id="KW-0378">Hydrolase</keyword>
<sequence>MSSFRTIEISNPLFEQANLRFVTVKSSNLKGRGDISVFIPPKTEQSENLPLVLLLHGVYGSAWSWPLGAGVHLQALKMIQESLLPNMIIAMPSDGLWGDGSAFLSHHKRNFERWIVDDVPKVLTEVIPQVSDISPLFIGGLSMGGYGALRLACLYPNRFKGVSAHSSITAFEQMRLFVEEDLKKFNVTAAQYPNIIDAMVLNKDKLPPIRFDCGKADLLIADNRELHNRMLQYNIHHQYFEYPGGHEWPYWTQHIEKSLLFFAALL</sequence>
<evidence type="ECO:0000313" key="2">
    <source>
        <dbReference type="Proteomes" id="UP000199421"/>
    </source>
</evidence>
<organism evidence="1 2">
    <name type="scientific">Olivibacter domesticus</name>
    <name type="common">Pseudosphingobacterium domesticum</name>
    <dbReference type="NCBI Taxonomy" id="407022"/>
    <lineage>
        <taxon>Bacteria</taxon>
        <taxon>Pseudomonadati</taxon>
        <taxon>Bacteroidota</taxon>
        <taxon>Sphingobacteriia</taxon>
        <taxon>Sphingobacteriales</taxon>
        <taxon>Sphingobacteriaceae</taxon>
        <taxon>Olivibacter</taxon>
    </lineage>
</organism>
<name>A0A1H7LA05_OLID1</name>
<gene>
    <name evidence="1" type="ORF">SAMN05661044_01607</name>
</gene>
<dbReference type="SUPFAM" id="SSF53474">
    <property type="entry name" value="alpha/beta-Hydrolases"/>
    <property type="match status" value="1"/>
</dbReference>
<dbReference type="RefSeq" id="WP_093321611.1">
    <property type="nucleotide sequence ID" value="NZ_FOAF01000001.1"/>
</dbReference>